<dbReference type="Proteomes" id="UP001218218">
    <property type="component" value="Unassembled WGS sequence"/>
</dbReference>
<reference evidence="1" key="1">
    <citation type="submission" date="2023-03" db="EMBL/GenBank/DDBJ databases">
        <title>Massive genome expansion in bonnet fungi (Mycena s.s.) driven by repeated elements and novel gene families across ecological guilds.</title>
        <authorList>
            <consortium name="Lawrence Berkeley National Laboratory"/>
            <person name="Harder C.B."/>
            <person name="Miyauchi S."/>
            <person name="Viragh M."/>
            <person name="Kuo A."/>
            <person name="Thoen E."/>
            <person name="Andreopoulos B."/>
            <person name="Lu D."/>
            <person name="Skrede I."/>
            <person name="Drula E."/>
            <person name="Henrissat B."/>
            <person name="Morin E."/>
            <person name="Kohler A."/>
            <person name="Barry K."/>
            <person name="LaButti K."/>
            <person name="Morin E."/>
            <person name="Salamov A."/>
            <person name="Lipzen A."/>
            <person name="Mereny Z."/>
            <person name="Hegedus B."/>
            <person name="Baldrian P."/>
            <person name="Stursova M."/>
            <person name="Weitz H."/>
            <person name="Taylor A."/>
            <person name="Grigoriev I.V."/>
            <person name="Nagy L.G."/>
            <person name="Martin F."/>
            <person name="Kauserud H."/>
        </authorList>
    </citation>
    <scope>NUCLEOTIDE SEQUENCE</scope>
    <source>
        <strain evidence="1">CBHHK002</strain>
    </source>
</reference>
<feature type="non-terminal residue" evidence="1">
    <location>
        <position position="1"/>
    </location>
</feature>
<name>A0AAD7F0M1_9AGAR</name>
<dbReference type="AlphaFoldDB" id="A0AAD7F0M1"/>
<keyword evidence="2" id="KW-1185">Reference proteome</keyword>
<feature type="non-terminal residue" evidence="1">
    <location>
        <position position="277"/>
    </location>
</feature>
<evidence type="ECO:0000313" key="1">
    <source>
        <dbReference type="EMBL" id="KAJ7361703.1"/>
    </source>
</evidence>
<gene>
    <name evidence="1" type="ORF">DFH08DRAFT_627440</name>
</gene>
<organism evidence="1 2">
    <name type="scientific">Mycena albidolilacea</name>
    <dbReference type="NCBI Taxonomy" id="1033008"/>
    <lineage>
        <taxon>Eukaryota</taxon>
        <taxon>Fungi</taxon>
        <taxon>Dikarya</taxon>
        <taxon>Basidiomycota</taxon>
        <taxon>Agaricomycotina</taxon>
        <taxon>Agaricomycetes</taxon>
        <taxon>Agaricomycetidae</taxon>
        <taxon>Agaricales</taxon>
        <taxon>Marasmiineae</taxon>
        <taxon>Mycenaceae</taxon>
        <taxon>Mycena</taxon>
    </lineage>
</organism>
<evidence type="ECO:0000313" key="2">
    <source>
        <dbReference type="Proteomes" id="UP001218218"/>
    </source>
</evidence>
<sequence length="277" mass="31451">HPRWYIRVIIYMVAFLHTRHRVSFAACALILTCLVCIMSDASGDLIGDVGMPLTLTTVFLKLAIKDNFVAHPICFVCHELFDVDSPPRTFCPDCDQEIFGGPADHFKASDDSEMDSDNPTDNRKSSNVFLKQKPSIVVPIQLLSAGLHNFFQRPGMIEAVNSWKKQTRVPGQMKSMQDADVWKTLKDSNKQSFFFGRSSKNEIRLGVSFSLDWFVPQFLPSKSHFYCAENLILSSMTPSPKEPTARQLQKYLKIIVDDLEMLYQDGIWIQCPEHPNG</sequence>
<protein>
    <submittedName>
        <fullName evidence="1">Uncharacterized protein</fullName>
    </submittedName>
</protein>
<proteinExistence type="predicted"/>
<accession>A0AAD7F0M1</accession>
<dbReference type="EMBL" id="JARIHO010000005">
    <property type="protein sequence ID" value="KAJ7361703.1"/>
    <property type="molecule type" value="Genomic_DNA"/>
</dbReference>
<comment type="caution">
    <text evidence="1">The sequence shown here is derived from an EMBL/GenBank/DDBJ whole genome shotgun (WGS) entry which is preliminary data.</text>
</comment>